<dbReference type="EMBL" id="BMYZ01000001">
    <property type="protein sequence ID" value="GGY72533.1"/>
    <property type="molecule type" value="Genomic_DNA"/>
</dbReference>
<evidence type="ECO:0000256" key="1">
    <source>
        <dbReference type="ARBA" id="ARBA00022763"/>
    </source>
</evidence>
<gene>
    <name evidence="2" type="ORF">GCM10011613_16910</name>
</gene>
<dbReference type="CDD" id="cd03468">
    <property type="entry name" value="PolY_like"/>
    <property type="match status" value="1"/>
</dbReference>
<dbReference type="InterPro" id="IPR043502">
    <property type="entry name" value="DNA/RNA_pol_sf"/>
</dbReference>
<keyword evidence="3" id="KW-1185">Reference proteome</keyword>
<comment type="caution">
    <text evidence="2">The sequence shown here is derived from an EMBL/GenBank/DDBJ whole genome shotgun (WGS) entry which is preliminary data.</text>
</comment>
<dbReference type="PANTHER" id="PTHR35369">
    <property type="entry name" value="BLR3025 PROTEIN-RELATED"/>
    <property type="match status" value="1"/>
</dbReference>
<name>A0ABQ3B0H5_9GAMM</name>
<accession>A0ABQ3B0H5</accession>
<evidence type="ECO:0000313" key="2">
    <source>
        <dbReference type="EMBL" id="GGY72533.1"/>
    </source>
</evidence>
<sequence length="508" mass="59130">MSINYYPANERLWLALRLSKLPLEALKIDATTEAIVITEMQRVIYANENARSAGVAFGMDATTAQLLSNCEVHLRNRTLEKQALNHLSAQLYQFTPYLETYECEYLPHSGLLLEIFSCLQLFSGLQSLASKIFNCLKDAHYSFEYGLAHTAKGAWLLSFKHYPICGNETQTIFCERLKSLPIHLLQDYPNAIDALKKTGFTTLADIAKQIDAQKISSIKKRLGAEFTEYFCGIFGIEQNFQQNSLFANPLPNYKPLEFFSDYIQFDYPITQNDQLYYPVESLLQNLSDYLQKRQLECQHIEWTLSDIYHNKFLLNVHSDTPESHWQLLYDLTLIQLDSRELPFEVDSLTLICRNTNSMQNRNQLLVFDHSRKSRSVGRSFAITMAKLKARLGDQSIYKLSYRDSLLPEKSHCKISFNDTPNQNLPPIHKKSLRPTWLLDCPLMIEERTQGLYWRGKLNLLAGPERINAQWWEKPVARDYFIAQRHDHVRLWVFFDLHQKAWYLHGIFA</sequence>
<keyword evidence="1" id="KW-0227">DNA damage</keyword>
<dbReference type="PANTHER" id="PTHR35369:SF2">
    <property type="entry name" value="BLR3025 PROTEIN"/>
    <property type="match status" value="1"/>
</dbReference>
<organism evidence="2 3">
    <name type="scientific">Cellvibrio zantedeschiae</name>
    <dbReference type="NCBI Taxonomy" id="1237077"/>
    <lineage>
        <taxon>Bacteria</taxon>
        <taxon>Pseudomonadati</taxon>
        <taxon>Pseudomonadota</taxon>
        <taxon>Gammaproteobacteria</taxon>
        <taxon>Cellvibrionales</taxon>
        <taxon>Cellvibrionaceae</taxon>
        <taxon>Cellvibrio</taxon>
    </lineage>
</organism>
<dbReference type="SUPFAM" id="SSF56672">
    <property type="entry name" value="DNA/RNA polymerases"/>
    <property type="match status" value="1"/>
</dbReference>
<reference evidence="3" key="1">
    <citation type="journal article" date="2019" name="Int. J. Syst. Evol. Microbiol.">
        <title>The Global Catalogue of Microorganisms (GCM) 10K type strain sequencing project: providing services to taxonomists for standard genome sequencing and annotation.</title>
        <authorList>
            <consortium name="The Broad Institute Genomics Platform"/>
            <consortium name="The Broad Institute Genome Sequencing Center for Infectious Disease"/>
            <person name="Wu L."/>
            <person name="Ma J."/>
        </authorList>
    </citation>
    <scope>NUCLEOTIDE SEQUENCE [LARGE SCALE GENOMIC DNA]</scope>
    <source>
        <strain evidence="3">KCTC 32239</strain>
    </source>
</reference>
<protein>
    <submittedName>
        <fullName evidence="2">DNA repair nucleotidyltransferase</fullName>
    </submittedName>
</protein>
<dbReference type="InterPro" id="IPR050356">
    <property type="entry name" value="SulA_CellDiv_inhibitor"/>
</dbReference>
<evidence type="ECO:0000313" key="3">
    <source>
        <dbReference type="Proteomes" id="UP000619761"/>
    </source>
</evidence>
<proteinExistence type="predicted"/>
<dbReference type="Proteomes" id="UP000619761">
    <property type="component" value="Unassembled WGS sequence"/>
</dbReference>